<dbReference type="SUPFAM" id="SSF82784">
    <property type="entry name" value="OsmC-like"/>
    <property type="match status" value="1"/>
</dbReference>
<gene>
    <name evidence="1" type="ORF">JI735_28420</name>
</gene>
<reference evidence="1 2" key="1">
    <citation type="submission" date="2021-01" db="EMBL/GenBank/DDBJ databases">
        <title>Whole genome sequence of Paenibacillus sonchi LMG 24727 for comparative genomics.</title>
        <authorList>
            <person name="Lee G."/>
            <person name="Kim M.-J."/>
            <person name="Lim K."/>
            <person name="Shin J.-H."/>
        </authorList>
    </citation>
    <scope>NUCLEOTIDE SEQUENCE [LARGE SCALE GENOMIC DNA]</scope>
    <source>
        <strain evidence="1 2">LMG 24727</strain>
    </source>
</reference>
<protein>
    <submittedName>
        <fullName evidence="1">OsmC family protein</fullName>
    </submittedName>
</protein>
<dbReference type="Gene3D" id="3.30.300.20">
    <property type="match status" value="1"/>
</dbReference>
<evidence type="ECO:0000313" key="2">
    <source>
        <dbReference type="Proteomes" id="UP000595841"/>
    </source>
</evidence>
<evidence type="ECO:0000313" key="1">
    <source>
        <dbReference type="EMBL" id="QQZ60391.1"/>
    </source>
</evidence>
<dbReference type="InterPro" id="IPR015946">
    <property type="entry name" value="KH_dom-like_a/b"/>
</dbReference>
<dbReference type="Proteomes" id="UP000595841">
    <property type="component" value="Chromosome"/>
</dbReference>
<organism evidence="1 2">
    <name type="scientific">Paenibacillus sonchi</name>
    <dbReference type="NCBI Taxonomy" id="373687"/>
    <lineage>
        <taxon>Bacteria</taxon>
        <taxon>Bacillati</taxon>
        <taxon>Bacillota</taxon>
        <taxon>Bacilli</taxon>
        <taxon>Bacillales</taxon>
        <taxon>Paenibacillaceae</taxon>
        <taxon>Paenibacillus</taxon>
        <taxon>Paenibacillus sonchi group</taxon>
    </lineage>
</organism>
<proteinExistence type="predicted"/>
<dbReference type="AlphaFoldDB" id="A0A974PAW6"/>
<dbReference type="InterPro" id="IPR036102">
    <property type="entry name" value="OsmC/Ohrsf"/>
</dbReference>
<keyword evidence="2" id="KW-1185">Reference proteome</keyword>
<dbReference type="RefSeq" id="WP_039837584.1">
    <property type="nucleotide sequence ID" value="NZ_CP068595.1"/>
</dbReference>
<dbReference type="EMBL" id="CP068595">
    <property type="protein sequence ID" value="QQZ60391.1"/>
    <property type="molecule type" value="Genomic_DNA"/>
</dbReference>
<dbReference type="InterPro" id="IPR003718">
    <property type="entry name" value="OsmC/Ohr_fam"/>
</dbReference>
<dbReference type="KEGG" id="pson:JI735_28420"/>
<dbReference type="Pfam" id="PF02566">
    <property type="entry name" value="OsmC"/>
    <property type="match status" value="1"/>
</dbReference>
<sequence>MISVLWSNHSYTVSSDNTYEAPAGARQSPMDILCESLGMCIAVSLVRLMGDAGLDSNLLTVEVVPHKAHGGAPRVENMNVSVIFPGALSTEIKEKLLLQASRVCTIGNTLKRGSEITYEIKP</sequence>
<name>A0A974PAW6_9BACL</name>
<accession>A0A974PAW6</accession>